<dbReference type="InterPro" id="IPR035309">
    <property type="entry name" value="PSME4"/>
</dbReference>
<dbReference type="PANTHER" id="PTHR32170:SF3">
    <property type="entry name" value="PROTEASOME ACTIVATOR COMPLEX SUBUNIT 4"/>
    <property type="match status" value="1"/>
</dbReference>
<keyword evidence="3" id="KW-1185">Reference proteome</keyword>
<protein>
    <submittedName>
        <fullName evidence="2">Proteasome activator complex subunit 4</fullName>
    </submittedName>
</protein>
<dbReference type="GO" id="GO:0005634">
    <property type="term" value="C:nucleus"/>
    <property type="evidence" value="ECO:0007669"/>
    <property type="project" value="TreeGrafter"/>
</dbReference>
<organism evidence="2 3">
    <name type="scientific">Echinococcus multilocularis</name>
    <name type="common">Fox tapeworm</name>
    <dbReference type="NCBI Taxonomy" id="6211"/>
    <lineage>
        <taxon>Eukaryota</taxon>
        <taxon>Metazoa</taxon>
        <taxon>Spiralia</taxon>
        <taxon>Lophotrochozoa</taxon>
        <taxon>Platyhelminthes</taxon>
        <taxon>Cestoda</taxon>
        <taxon>Eucestoda</taxon>
        <taxon>Cyclophyllidea</taxon>
        <taxon>Taeniidae</taxon>
        <taxon>Echinococcus</taxon>
    </lineage>
</organism>
<dbReference type="EMBL" id="LN902841">
    <property type="protein sequence ID" value="CDS40255.1"/>
    <property type="molecule type" value="Genomic_DNA"/>
</dbReference>
<evidence type="ECO:0000313" key="2">
    <source>
        <dbReference type="EMBL" id="CDS40255.1"/>
    </source>
</evidence>
<dbReference type="STRING" id="6211.A0A068Y6T4"/>
<dbReference type="GO" id="GO:0016504">
    <property type="term" value="F:peptidase activator activity"/>
    <property type="evidence" value="ECO:0007669"/>
    <property type="project" value="InterPro"/>
</dbReference>
<dbReference type="GO" id="GO:0005829">
    <property type="term" value="C:cytosol"/>
    <property type="evidence" value="ECO:0007669"/>
    <property type="project" value="TreeGrafter"/>
</dbReference>
<dbReference type="GO" id="GO:0070628">
    <property type="term" value="F:proteasome binding"/>
    <property type="evidence" value="ECO:0007669"/>
    <property type="project" value="InterPro"/>
</dbReference>
<feature type="domain" description="Proteasome activator complex subunit 4 C-terminal" evidence="1">
    <location>
        <begin position="2323"/>
        <end position="2405"/>
    </location>
</feature>
<proteinExistence type="predicted"/>
<dbReference type="GO" id="GO:0000502">
    <property type="term" value="C:proteasome complex"/>
    <property type="evidence" value="ECO:0007669"/>
    <property type="project" value="UniProtKB-KW"/>
</dbReference>
<keyword evidence="2" id="KW-0647">Proteasome</keyword>
<dbReference type="OMA" id="RIDWEPH"/>
<dbReference type="OrthoDB" id="17907at2759"/>
<dbReference type="Pfam" id="PF11919">
    <property type="entry name" value="PSME4_C"/>
    <property type="match status" value="1"/>
</dbReference>
<dbReference type="PANTHER" id="PTHR32170">
    <property type="entry name" value="PROTEASOME ACTIVATOR COMPLEX SUBUNIT 4"/>
    <property type="match status" value="1"/>
</dbReference>
<reference evidence="2" key="2">
    <citation type="submission" date="2015-11" db="EMBL/GenBank/DDBJ databases">
        <authorList>
            <person name="Zhang Y."/>
            <person name="Guo Z."/>
        </authorList>
    </citation>
    <scope>NUCLEOTIDE SEQUENCE</scope>
</reference>
<dbReference type="Proteomes" id="UP000017246">
    <property type="component" value="Unassembled WGS sequence"/>
</dbReference>
<reference evidence="2" key="1">
    <citation type="journal article" date="2013" name="Nature">
        <title>The genomes of four tapeworm species reveal adaptations to parasitism.</title>
        <authorList>
            <person name="Tsai I.J."/>
            <person name="Zarowiecki M."/>
            <person name="Holroyd N."/>
            <person name="Garciarrubio A."/>
            <person name="Sanchez-Flores A."/>
            <person name="Brooks K.L."/>
            <person name="Tracey A."/>
            <person name="Bobes R.J."/>
            <person name="Fragoso G."/>
            <person name="Sciutto E."/>
            <person name="Aslett M."/>
            <person name="Beasley H."/>
            <person name="Bennett H.M."/>
            <person name="Cai J."/>
            <person name="Camicia F."/>
            <person name="Clark R."/>
            <person name="Cucher M."/>
            <person name="De Silva N."/>
            <person name="Day T.A."/>
            <person name="Deplazes P."/>
            <person name="Estrada K."/>
            <person name="Fernandez C."/>
            <person name="Holland P.W."/>
            <person name="Hou J."/>
            <person name="Hu S."/>
            <person name="Huckvale T."/>
            <person name="Hung S.S."/>
            <person name="Kamenetzky L."/>
            <person name="Keane J.A."/>
            <person name="Kiss F."/>
            <person name="Koziol U."/>
            <person name="Lambert O."/>
            <person name="Liu K."/>
            <person name="Luo X."/>
            <person name="Luo Y."/>
            <person name="Macchiaroli N."/>
            <person name="Nichol S."/>
            <person name="Paps J."/>
            <person name="Parkinson J."/>
            <person name="Pouchkina-Stantcheva N."/>
            <person name="Riddiford N."/>
            <person name="Rosenzvit M."/>
            <person name="Salinas G."/>
            <person name="Wasmuth J.D."/>
            <person name="Zamanian M."/>
            <person name="Zheng Y."/>
            <person name="Cai X."/>
            <person name="Soberon X."/>
            <person name="Olson P.D."/>
            <person name="Laclette J.P."/>
            <person name="Brehm K."/>
            <person name="Berriman M."/>
            <person name="Garciarrubio A."/>
            <person name="Bobes R.J."/>
            <person name="Fragoso G."/>
            <person name="Sanchez-Flores A."/>
            <person name="Estrada K."/>
            <person name="Cevallos M.A."/>
            <person name="Morett E."/>
            <person name="Gonzalez V."/>
            <person name="Portillo T."/>
            <person name="Ochoa-Leyva A."/>
            <person name="Jose M.V."/>
            <person name="Sciutto E."/>
            <person name="Landa A."/>
            <person name="Jimenez L."/>
            <person name="Valdes V."/>
            <person name="Carrero J.C."/>
            <person name="Larralde C."/>
            <person name="Morales-Montor J."/>
            <person name="Limon-Lason J."/>
            <person name="Soberon X."/>
            <person name="Laclette J.P."/>
        </authorList>
    </citation>
    <scope>NUCLEOTIDE SEQUENCE [LARGE SCALE GENOMIC DNA]</scope>
</reference>
<name>A0A068Y6T4_ECHMU</name>
<sequence>MSHDEKYIEICRINHLLPYADQMEAYADAATMSLRESFRRLISSSAYLCHRYSFAYDIKNFIEMFGFRFTKQEYIAIVKFGLGLVFCRQADTMTRAVWAECVEFLLANAGVYIARDELQLDWKLFRNAAINIEMNNDVRQCKLDLENSEVIVKILRHAKRFFPVSCIEEIWNYFKGCIYHVLPHGPYKGMFENFSMFMPFYSWTFDEISRVWLDDIFYIWYKYPKVEISKEVISLLRYLALAFPGRIDWEPHLDRIFNFLMLNLSPENVLGDRGRYVMSHIADILVFSIGPGSSTIDRLRDLFEVCKCIYHPSTGHSSTPTFLFFCAHLLIVLRTRLQWELNACPEIATIYGEPTNWVKLTREQVDDLVDILLPICLYTNIYTSFADTGLRVALLSIQNLAALRPRLLLPRLLESLEAGILSPEMPLRVTRPLMALANAAVYLTALGLPGERSDFTAIGCQPTDQPHNYTAETPRMQTVELRKYINSHLCSMSYPEGRTLVARILRCCLINLDPNHRDRLHHSILALNTLFLTIPMQDFSVEDSSILSIRTPVDGKGNKDGEQNLRRMMQLSFEASEVARANVDVEDLVVQIYSQVLHVMVIENEAPHFHVAANETEQRTGCIRDLSPSLASLGVSLAISASPVPRLRVRLVKILTDAIFQNHWNTVNTRLLSAMLFWLISGRRGVAVDGSGQLAESDIALFALRQFWPRFFHLFEELDNENGLTHLSKVEPRFLTLLGVVPAYLCALVPSHLALIQTNFINPIIDVLSRLLTISIGADGAFPPSTELAQVASECASVLMFRLVTFSLNLDNVDVFNSDAHCALAQSAYLNDPLWTPYVGWREMMRSSHWHYPTPESFAVAEHVVRALFLPTLTKISAVTEELRAYIADEVTVAVEESEENLPRLSRTSGQFCTSLQRMFLISLATWMKNIAAGMFEGLKPRLITYADVEYVKKVCTELEVTHSDILSAPLSGASDTFKLNIPFFDVPAASDGSCLREQIFRVGLEFLDVFAKLSAKCDTRFANSSVRSSGQSVIGTLYCKESLESIVEVVATACANISLKLWEPLSTCMFSLLEVNIGSHSGVLFDKSPLLPAKVHKICGMHGTSRALLAAYADGEAPSLRCGGGGCFGMSYLPLAWLVCARKQHTNFICTVLHSAAVWPGSEATALFTRCRLPANSQSLRLVDICARIGLTSNKNGVFKLAMKVFKTGAGYYIPGAVCLVAQLTVDTLRKLCGPDFLSSEDSVYRTQSYLRKRAIFILHEFLEDTRFVWEISSINPRLWAEIWVAFAKSALFPSVSPRSTSASSILPGLSQTQLTERYNDQEEISRVIKASFSLLQGHHFPLYFPVSFEVEAHPHNSPLRRLIMDALSLFKVLGGSEANMVKETPFLLVHTMALRREAYRFLTNALYTECLEHADTTANYMTVVHILSCYPFMADDSDNAVWEAALPKESGGAEFKLTAPPPPPPRTALVGKVLDFLTSQHTSLASAAANFITSYLRLFLLRSHAFEHIFVDPGAVDLPVSCHSNAPGLMLEPRFECLSSKTNFTRANHIYNLSQPFFYFEPPKTWVDPLYTPAYPTFSGPDESELVRFGDAEEWLKPRSEMDFSSMSPEDVEELRSGLIAVANHVAKREFWFQLSRQFLYFHRCDSKIEENVWLLVATVIAAFGPRPFLQRLEDFIMALIQPALSKQMDGVTEFVGPTLATHALQGLLAGSLDWPREARLALFARVLPRLLVSIEAASQLASTQPILEAPHGVIFITSGTTAVGGSFSATFGTTSTPNDGNSASDTSMHDRQAYRILSETWNCTDAMDDHNIDGPMIAEQNTDCAGPKTRLPFPIMSFVKIYADRRLQHFIYLSYIWRFFCELASDANGNNQNELFAVSEIDDKCEAPVNHCGHRVPAGHGECPLCLGRRLFPLLEQRRALMYQVSLLLVLKLEWGALHLLKHIHAARSDAWETLACSVSLWTREDASITAGVFASAGFDATLMEAPPTLRLYAATPSTDHPQTSEHLVSSLLETKLIEPLAASAAAELLTDAVIGPEFVMRRFLPLLVRDSLTVLVLKGVVPSKKSFALQDDLLANAVEKLTPVTPELLNCSSRMKWLVSQQIKARLSTLVSVLPRVINGAFSTNPSLESVGASRDAVLLLLAPLLADVVSSSNFSWTAGKPVKNEDGKNELNNCIATALRSLYGKVSMGHTCTELSLTQANRMLDIAEVFLLHRSWKTRIYGLKLVRRLVVCNICSFWRRDAHGKELRARLKSHLNEALTDPWIEVARDASDAIAYILQLGVLKYEDQWFRHLVKESRVELRRQGGEKSTKEGQRALRRRHAGVLGLCAFIKAREHDTPDYLPEVITEVAEHAHDPQPIAKSVADTLTAYSRCHHWDRTNFSEAQLETYLSVAPYVSYYV</sequence>
<gene>
    <name evidence="2" type="ORF">EmuJ_000782600</name>
</gene>
<accession>A0A068Y6T4</accession>
<dbReference type="eggNOG" id="KOG1851">
    <property type="taxonomic scope" value="Eukaryota"/>
</dbReference>
<dbReference type="GO" id="GO:0010499">
    <property type="term" value="P:proteasomal ubiquitin-independent protein catabolic process"/>
    <property type="evidence" value="ECO:0007669"/>
    <property type="project" value="TreeGrafter"/>
</dbReference>
<dbReference type="InterPro" id="IPR021843">
    <property type="entry name" value="PSME4_C"/>
</dbReference>
<evidence type="ECO:0000313" key="3">
    <source>
        <dbReference type="Proteomes" id="UP000017246"/>
    </source>
</evidence>
<evidence type="ECO:0000259" key="1">
    <source>
        <dbReference type="Pfam" id="PF11919"/>
    </source>
</evidence>